<proteinExistence type="predicted"/>
<evidence type="ECO:0000256" key="3">
    <source>
        <dbReference type="ARBA" id="ARBA00023163"/>
    </source>
</evidence>
<keyword evidence="8" id="KW-1185">Reference proteome</keyword>
<feature type="DNA-binding region" description="H-T-H motif" evidence="4">
    <location>
        <begin position="46"/>
        <end position="65"/>
    </location>
</feature>
<dbReference type="GO" id="GO:0003700">
    <property type="term" value="F:DNA-binding transcription factor activity"/>
    <property type="evidence" value="ECO:0007669"/>
    <property type="project" value="TreeGrafter"/>
</dbReference>
<feature type="domain" description="HTH tetR-type" evidence="6">
    <location>
        <begin position="24"/>
        <end position="83"/>
    </location>
</feature>
<keyword evidence="1" id="KW-0805">Transcription regulation</keyword>
<sequence>MSPAPPHDADPVTADWSDRRADARRNHERVVAAALEVFAERGLEATVPEVAARAGVGKATVYRSFPTKDDLVAAVARHEIAWLTRRIAATPDDDAFTALRDLLADIVERVAENRVLAEILPKTRLTDGTGHQDRVEGLLDAARRQGTLREDATSQDIKILISGCCRVLIELGIRDRRQWRRYAVLSLNALRP</sequence>
<dbReference type="Pfam" id="PF21597">
    <property type="entry name" value="TetR_C_43"/>
    <property type="match status" value="1"/>
</dbReference>
<accession>A0A3N1CY94</accession>
<evidence type="ECO:0000313" key="7">
    <source>
        <dbReference type="EMBL" id="ROO86267.1"/>
    </source>
</evidence>
<dbReference type="Pfam" id="PF00440">
    <property type="entry name" value="TetR_N"/>
    <property type="match status" value="1"/>
</dbReference>
<dbReference type="PANTHER" id="PTHR30055:SF234">
    <property type="entry name" value="HTH-TYPE TRANSCRIPTIONAL REGULATOR BETI"/>
    <property type="match status" value="1"/>
</dbReference>
<protein>
    <submittedName>
        <fullName evidence="7">TetR family transcriptional regulator</fullName>
    </submittedName>
</protein>
<comment type="caution">
    <text evidence="7">The sequence shown here is derived from an EMBL/GenBank/DDBJ whole genome shotgun (WGS) entry which is preliminary data.</text>
</comment>
<reference evidence="7 8" key="1">
    <citation type="submission" date="2018-11" db="EMBL/GenBank/DDBJ databases">
        <title>Sequencing the genomes of 1000 actinobacteria strains.</title>
        <authorList>
            <person name="Klenk H.-P."/>
        </authorList>
    </citation>
    <scope>NUCLEOTIDE SEQUENCE [LARGE SCALE GENOMIC DNA]</scope>
    <source>
        <strain evidence="7 8">DSM 44254</strain>
    </source>
</reference>
<evidence type="ECO:0000259" key="6">
    <source>
        <dbReference type="PROSITE" id="PS50977"/>
    </source>
</evidence>
<dbReference type="InterPro" id="IPR050109">
    <property type="entry name" value="HTH-type_TetR-like_transc_reg"/>
</dbReference>
<dbReference type="AlphaFoldDB" id="A0A3N1CY94"/>
<dbReference type="EMBL" id="RJKE01000001">
    <property type="protein sequence ID" value="ROO86267.1"/>
    <property type="molecule type" value="Genomic_DNA"/>
</dbReference>
<dbReference type="InterPro" id="IPR036271">
    <property type="entry name" value="Tet_transcr_reg_TetR-rel_C_sf"/>
</dbReference>
<gene>
    <name evidence="7" type="ORF">EDD29_3830</name>
</gene>
<dbReference type="Gene3D" id="1.10.357.10">
    <property type="entry name" value="Tetracycline Repressor, domain 2"/>
    <property type="match status" value="1"/>
</dbReference>
<dbReference type="InterPro" id="IPR049445">
    <property type="entry name" value="TetR_SbtR-like_C"/>
</dbReference>
<dbReference type="InterPro" id="IPR009057">
    <property type="entry name" value="Homeodomain-like_sf"/>
</dbReference>
<evidence type="ECO:0000256" key="1">
    <source>
        <dbReference type="ARBA" id="ARBA00023015"/>
    </source>
</evidence>
<dbReference type="RefSeq" id="WP_123665684.1">
    <property type="nucleotide sequence ID" value="NZ_RJKE01000001.1"/>
</dbReference>
<dbReference type="PANTHER" id="PTHR30055">
    <property type="entry name" value="HTH-TYPE TRANSCRIPTIONAL REGULATOR RUTR"/>
    <property type="match status" value="1"/>
</dbReference>
<organism evidence="7 8">
    <name type="scientific">Actinocorallia herbida</name>
    <dbReference type="NCBI Taxonomy" id="58109"/>
    <lineage>
        <taxon>Bacteria</taxon>
        <taxon>Bacillati</taxon>
        <taxon>Actinomycetota</taxon>
        <taxon>Actinomycetes</taxon>
        <taxon>Streptosporangiales</taxon>
        <taxon>Thermomonosporaceae</taxon>
        <taxon>Actinocorallia</taxon>
    </lineage>
</organism>
<keyword evidence="3" id="KW-0804">Transcription</keyword>
<feature type="region of interest" description="Disordered" evidence="5">
    <location>
        <begin position="1"/>
        <end position="21"/>
    </location>
</feature>
<name>A0A3N1CY94_9ACTN</name>
<dbReference type="InterPro" id="IPR001647">
    <property type="entry name" value="HTH_TetR"/>
</dbReference>
<dbReference type="SUPFAM" id="SSF48498">
    <property type="entry name" value="Tetracyclin repressor-like, C-terminal domain"/>
    <property type="match status" value="1"/>
</dbReference>
<evidence type="ECO:0000313" key="8">
    <source>
        <dbReference type="Proteomes" id="UP000272400"/>
    </source>
</evidence>
<evidence type="ECO:0000256" key="2">
    <source>
        <dbReference type="ARBA" id="ARBA00023125"/>
    </source>
</evidence>
<dbReference type="GO" id="GO:0000976">
    <property type="term" value="F:transcription cis-regulatory region binding"/>
    <property type="evidence" value="ECO:0007669"/>
    <property type="project" value="TreeGrafter"/>
</dbReference>
<dbReference type="OrthoDB" id="9795011at2"/>
<dbReference type="PRINTS" id="PR00455">
    <property type="entry name" value="HTHTETR"/>
</dbReference>
<dbReference type="PROSITE" id="PS50977">
    <property type="entry name" value="HTH_TETR_2"/>
    <property type="match status" value="1"/>
</dbReference>
<dbReference type="SUPFAM" id="SSF46689">
    <property type="entry name" value="Homeodomain-like"/>
    <property type="match status" value="1"/>
</dbReference>
<evidence type="ECO:0000256" key="5">
    <source>
        <dbReference type="SAM" id="MobiDB-lite"/>
    </source>
</evidence>
<dbReference type="Proteomes" id="UP000272400">
    <property type="component" value="Unassembled WGS sequence"/>
</dbReference>
<keyword evidence="2 4" id="KW-0238">DNA-binding</keyword>
<evidence type="ECO:0000256" key="4">
    <source>
        <dbReference type="PROSITE-ProRule" id="PRU00335"/>
    </source>
</evidence>